<dbReference type="Pfam" id="PF00582">
    <property type="entry name" value="Usp"/>
    <property type="match status" value="1"/>
</dbReference>
<organism evidence="3 4">
    <name type="scientific">Candidatus Desulfosporosinus infrequens</name>
    <dbReference type="NCBI Taxonomy" id="2043169"/>
    <lineage>
        <taxon>Bacteria</taxon>
        <taxon>Bacillati</taxon>
        <taxon>Bacillota</taxon>
        <taxon>Clostridia</taxon>
        <taxon>Eubacteriales</taxon>
        <taxon>Desulfitobacteriaceae</taxon>
        <taxon>Desulfosporosinus</taxon>
    </lineage>
</organism>
<sequence length="116" mass="13051">MQRIIKEADHETKKQYQEILAKTNQIFSQKDLSVKHEILVANNNYVDIAEALIDYAKKNCIKLIIMGTRGPTDLKGLIFGSFAHSMLSKSPIPVLLIKKLPQSFIESFTSGCNISQ</sequence>
<dbReference type="PANTHER" id="PTHR46268">
    <property type="entry name" value="STRESS RESPONSE PROTEIN NHAX"/>
    <property type="match status" value="1"/>
</dbReference>
<evidence type="ECO:0000313" key="3">
    <source>
        <dbReference type="EMBL" id="SPF55805.1"/>
    </source>
</evidence>
<dbReference type="CDD" id="cd00293">
    <property type="entry name" value="USP-like"/>
    <property type="match status" value="1"/>
</dbReference>
<accession>A0A2U3LV35</accession>
<dbReference type="Proteomes" id="UP000238916">
    <property type="component" value="Unassembled WGS sequence"/>
</dbReference>
<evidence type="ECO:0000259" key="2">
    <source>
        <dbReference type="Pfam" id="PF00582"/>
    </source>
</evidence>
<dbReference type="InterPro" id="IPR014729">
    <property type="entry name" value="Rossmann-like_a/b/a_fold"/>
</dbReference>
<feature type="domain" description="UspA" evidence="2">
    <location>
        <begin position="13"/>
        <end position="98"/>
    </location>
</feature>
<dbReference type="Gene3D" id="3.40.50.620">
    <property type="entry name" value="HUPs"/>
    <property type="match status" value="1"/>
</dbReference>
<reference evidence="4" key="1">
    <citation type="submission" date="2018-02" db="EMBL/GenBank/DDBJ databases">
        <authorList>
            <person name="Hausmann B."/>
        </authorList>
    </citation>
    <scope>NUCLEOTIDE SEQUENCE [LARGE SCALE GENOMIC DNA]</scope>
    <source>
        <strain evidence="4">Peat soil MAG SbF1</strain>
    </source>
</reference>
<dbReference type="PRINTS" id="PR01438">
    <property type="entry name" value="UNVRSLSTRESS"/>
</dbReference>
<gene>
    <name evidence="3" type="ORF">SBF1_8650002</name>
</gene>
<evidence type="ECO:0000313" key="4">
    <source>
        <dbReference type="Proteomes" id="UP000238916"/>
    </source>
</evidence>
<dbReference type="InterPro" id="IPR006016">
    <property type="entry name" value="UspA"/>
</dbReference>
<dbReference type="PANTHER" id="PTHR46268:SF6">
    <property type="entry name" value="UNIVERSAL STRESS PROTEIN UP12"/>
    <property type="match status" value="1"/>
</dbReference>
<dbReference type="EMBL" id="OMOF01000851">
    <property type="protein sequence ID" value="SPF55805.1"/>
    <property type="molecule type" value="Genomic_DNA"/>
</dbReference>
<dbReference type="InterPro" id="IPR006015">
    <property type="entry name" value="Universal_stress_UspA"/>
</dbReference>
<dbReference type="AlphaFoldDB" id="A0A2U3LV35"/>
<proteinExistence type="inferred from homology"/>
<comment type="similarity">
    <text evidence="1">Belongs to the universal stress protein A family.</text>
</comment>
<name>A0A2U3LV35_9FIRM</name>
<protein>
    <submittedName>
        <fullName evidence="3">Universal stress protein UspA-like protein</fullName>
    </submittedName>
</protein>
<evidence type="ECO:0000256" key="1">
    <source>
        <dbReference type="ARBA" id="ARBA00008791"/>
    </source>
</evidence>
<dbReference type="SUPFAM" id="SSF52402">
    <property type="entry name" value="Adenine nucleotide alpha hydrolases-like"/>
    <property type="match status" value="1"/>
</dbReference>